<protein>
    <recommendedName>
        <fullName evidence="4">SH3 domain-containing protein</fullName>
    </recommendedName>
</protein>
<dbReference type="InterPro" id="IPR036028">
    <property type="entry name" value="SH3-like_dom_sf"/>
</dbReference>
<evidence type="ECO:0000313" key="5">
    <source>
        <dbReference type="EMBL" id="KAJ8315813.1"/>
    </source>
</evidence>
<feature type="compositionally biased region" description="Polar residues" evidence="3">
    <location>
        <begin position="16"/>
        <end position="57"/>
    </location>
</feature>
<proteinExistence type="predicted"/>
<dbReference type="PROSITE" id="PS50002">
    <property type="entry name" value="SH3"/>
    <property type="match status" value="1"/>
</dbReference>
<evidence type="ECO:0000313" key="6">
    <source>
        <dbReference type="Proteomes" id="UP001217089"/>
    </source>
</evidence>
<sequence>MKPWYKVRISRGESPLRTSSPNTRGTSPARQNLVSSFGTNALNSPVNETASHGRQDSGISQISVNDTLKTCDITEFILMYDYIAQSNNDLTVKRGDIVYVDTADQNDQQWLWVYCPQWHKYGYVPRSYVKVPIKTTL</sequence>
<organism evidence="5 6">
    <name type="scientific">Tegillarca granosa</name>
    <name type="common">Malaysian cockle</name>
    <name type="synonym">Anadara granosa</name>
    <dbReference type="NCBI Taxonomy" id="220873"/>
    <lineage>
        <taxon>Eukaryota</taxon>
        <taxon>Metazoa</taxon>
        <taxon>Spiralia</taxon>
        <taxon>Lophotrochozoa</taxon>
        <taxon>Mollusca</taxon>
        <taxon>Bivalvia</taxon>
        <taxon>Autobranchia</taxon>
        <taxon>Pteriomorphia</taxon>
        <taxon>Arcoida</taxon>
        <taxon>Arcoidea</taxon>
        <taxon>Arcidae</taxon>
        <taxon>Tegillarca</taxon>
    </lineage>
</organism>
<reference evidence="5 6" key="1">
    <citation type="submission" date="2022-12" db="EMBL/GenBank/DDBJ databases">
        <title>Chromosome-level genome of Tegillarca granosa.</title>
        <authorList>
            <person name="Kim J."/>
        </authorList>
    </citation>
    <scope>NUCLEOTIDE SEQUENCE [LARGE SCALE GENOMIC DNA]</scope>
    <source>
        <strain evidence="5">Teg-2019</strain>
        <tissue evidence="5">Adductor muscle</tissue>
    </source>
</reference>
<dbReference type="InterPro" id="IPR001452">
    <property type="entry name" value="SH3_domain"/>
</dbReference>
<name>A0ABQ9FEP5_TEGGR</name>
<dbReference type="EMBL" id="JARBDR010000337">
    <property type="protein sequence ID" value="KAJ8315813.1"/>
    <property type="molecule type" value="Genomic_DNA"/>
</dbReference>
<comment type="caution">
    <text evidence="5">The sequence shown here is derived from an EMBL/GenBank/DDBJ whole genome shotgun (WGS) entry which is preliminary data.</text>
</comment>
<dbReference type="Proteomes" id="UP001217089">
    <property type="component" value="Unassembled WGS sequence"/>
</dbReference>
<evidence type="ECO:0000256" key="1">
    <source>
        <dbReference type="ARBA" id="ARBA00022443"/>
    </source>
</evidence>
<gene>
    <name evidence="5" type="ORF">KUTeg_007963</name>
</gene>
<feature type="domain" description="SH3" evidence="4">
    <location>
        <begin position="71"/>
        <end position="134"/>
    </location>
</feature>
<accession>A0ABQ9FEP5</accession>
<keyword evidence="1 2" id="KW-0728">SH3 domain</keyword>
<dbReference type="SMART" id="SM00326">
    <property type="entry name" value="SH3"/>
    <property type="match status" value="1"/>
</dbReference>
<evidence type="ECO:0000256" key="2">
    <source>
        <dbReference type="PROSITE-ProRule" id="PRU00192"/>
    </source>
</evidence>
<feature type="region of interest" description="Disordered" evidence="3">
    <location>
        <begin position="10"/>
        <end position="57"/>
    </location>
</feature>
<dbReference type="Pfam" id="PF07653">
    <property type="entry name" value="SH3_2"/>
    <property type="match status" value="1"/>
</dbReference>
<dbReference type="Gene3D" id="2.30.30.40">
    <property type="entry name" value="SH3 Domains"/>
    <property type="match status" value="1"/>
</dbReference>
<evidence type="ECO:0000259" key="4">
    <source>
        <dbReference type="PROSITE" id="PS50002"/>
    </source>
</evidence>
<dbReference type="CDD" id="cd00174">
    <property type="entry name" value="SH3"/>
    <property type="match status" value="1"/>
</dbReference>
<dbReference type="SUPFAM" id="SSF50044">
    <property type="entry name" value="SH3-domain"/>
    <property type="match status" value="1"/>
</dbReference>
<evidence type="ECO:0000256" key="3">
    <source>
        <dbReference type="SAM" id="MobiDB-lite"/>
    </source>
</evidence>
<keyword evidence="6" id="KW-1185">Reference proteome</keyword>